<feature type="domain" description="Response regulatory" evidence="6">
    <location>
        <begin position="317"/>
        <end position="480"/>
    </location>
</feature>
<dbReference type="InterPro" id="IPR001789">
    <property type="entry name" value="Sig_transdc_resp-reg_receiver"/>
</dbReference>
<dbReference type="RefSeq" id="XP_007786674.1">
    <property type="nucleotide sequence ID" value="XM_007788484.1"/>
</dbReference>
<dbReference type="GO" id="GO:0000156">
    <property type="term" value="F:phosphorelay response regulator activity"/>
    <property type="evidence" value="ECO:0007669"/>
    <property type="project" value="UniProtKB-ARBA"/>
</dbReference>
<feature type="compositionally biased region" description="Basic and acidic residues" evidence="5">
    <location>
        <begin position="508"/>
        <end position="518"/>
    </location>
</feature>
<dbReference type="HOGENOM" id="CLU_008307_4_1_1"/>
<dbReference type="OrthoDB" id="21225at2759"/>
<dbReference type="AlphaFoldDB" id="U1GU88"/>
<dbReference type="InterPro" id="IPR011006">
    <property type="entry name" value="CheY-like_superfamily"/>
</dbReference>
<protein>
    <recommendedName>
        <fullName evidence="6">Response regulatory domain-containing protein</fullName>
    </recommendedName>
</protein>
<dbReference type="GeneID" id="19243122"/>
<organism evidence="7 8">
    <name type="scientific">Endocarpon pusillum (strain Z07020 / HMAS-L-300199)</name>
    <name type="common">Lichen-forming fungus</name>
    <dbReference type="NCBI Taxonomy" id="1263415"/>
    <lineage>
        <taxon>Eukaryota</taxon>
        <taxon>Fungi</taxon>
        <taxon>Dikarya</taxon>
        <taxon>Ascomycota</taxon>
        <taxon>Pezizomycotina</taxon>
        <taxon>Eurotiomycetes</taxon>
        <taxon>Chaetothyriomycetidae</taxon>
        <taxon>Verrucariales</taxon>
        <taxon>Verrucariaceae</taxon>
        <taxon>Endocarpon</taxon>
    </lineage>
</organism>
<feature type="region of interest" description="Disordered" evidence="5">
    <location>
        <begin position="127"/>
        <end position="154"/>
    </location>
</feature>
<keyword evidence="2" id="KW-0902">Two-component regulatory system</keyword>
<name>U1GU88_ENDPU</name>
<sequence>MAIRKLWVRRGNASATQVAVSPDDLVDDVRDAVIRKYLNSIGRTFDAPDVSLRICPREQTNKAGNERTLAPDEPIVRLIDAYYPGGQKVEEALIIDVPQRRTPKPSPRSGPHLQSYYISEEIRPGDAGDYFPPMPALQSPHANAHGTLPTSHSANNHLHSMAVLTTGQLPPLPSPGGRSNRHRPKAGRQNTSPPTILHSAQISNNHLGRHEAGAQLSPANHPQHADHNQPLNGTIPSPAPPLPTPPAQNSDSRNSTTPPARVASPPPIPRQRSGRRKGLTNSMDRNGAARHHSNMGHVPPTAPASAGLLDTSVPPINVLIVEDNVINLKLLEAFMKRLKVRWKTAMNGKEAVAVWRTGGFHLVLMDIQLPVMNGLEATKEIRRLEALNKIGVLSGSPPDGLRESCLNGDGVDGDLADEEMKSEDRLQDREAMFKSPVIIVALTASSLQSDRHEALAAGCNDFLTKPVNFVWMERKVTEWGCMQALIDFDGWRKWKGLAAQEEANQTSKKGESKADQKAALKAMFSQPPKTRKEREKEKEKELKERENAQVGGPVGGATAASTGGKPKSPTNVRRATGKTNIIEVNGNGYDGKNDSSTSGIAVMPEKK</sequence>
<evidence type="ECO:0000256" key="5">
    <source>
        <dbReference type="SAM" id="MobiDB-lite"/>
    </source>
</evidence>
<evidence type="ECO:0000256" key="2">
    <source>
        <dbReference type="ARBA" id="ARBA00023012"/>
    </source>
</evidence>
<dbReference type="eggNOG" id="KOG0519">
    <property type="taxonomic scope" value="Eukaryota"/>
</dbReference>
<feature type="compositionally biased region" description="Pro residues" evidence="5">
    <location>
        <begin position="237"/>
        <end position="246"/>
    </location>
</feature>
<feature type="compositionally biased region" description="Polar residues" evidence="5">
    <location>
        <begin position="568"/>
        <end position="579"/>
    </location>
</feature>
<dbReference type="Proteomes" id="UP000019373">
    <property type="component" value="Unassembled WGS sequence"/>
</dbReference>
<evidence type="ECO:0000259" key="6">
    <source>
        <dbReference type="PROSITE" id="PS50110"/>
    </source>
</evidence>
<dbReference type="OMA" id="QALIDWN"/>
<feature type="compositionally biased region" description="Polar residues" evidence="5">
    <location>
        <begin position="188"/>
        <end position="197"/>
    </location>
</feature>
<evidence type="ECO:0000256" key="3">
    <source>
        <dbReference type="ARBA" id="ARBA00093463"/>
    </source>
</evidence>
<reference evidence="8" key="1">
    <citation type="journal article" date="2014" name="BMC Genomics">
        <title>Genome characteristics reveal the impact of lichenization on lichen-forming fungus Endocarpon pusillum Hedwig (Verrucariales, Ascomycota).</title>
        <authorList>
            <person name="Wang Y.-Y."/>
            <person name="Liu B."/>
            <person name="Zhang X.-Y."/>
            <person name="Zhou Q.-M."/>
            <person name="Zhang T."/>
            <person name="Li H."/>
            <person name="Yu Y.-F."/>
            <person name="Zhang X.-L."/>
            <person name="Hao X.-Y."/>
            <person name="Wang M."/>
            <person name="Wang L."/>
            <person name="Wei J.-C."/>
        </authorList>
    </citation>
    <scope>NUCLEOTIDE SEQUENCE [LARGE SCALE GENOMIC DNA]</scope>
    <source>
        <strain evidence="8">Z07020 / HMAS-L-300199</strain>
    </source>
</reference>
<accession>U1GU88</accession>
<dbReference type="SMART" id="SM00448">
    <property type="entry name" value="REC"/>
    <property type="match status" value="1"/>
</dbReference>
<evidence type="ECO:0000256" key="4">
    <source>
        <dbReference type="PROSITE-ProRule" id="PRU00169"/>
    </source>
</evidence>
<keyword evidence="1 4" id="KW-0597">Phosphoprotein</keyword>
<feature type="compositionally biased region" description="Basic and acidic residues" evidence="5">
    <location>
        <begin position="530"/>
        <end position="547"/>
    </location>
</feature>
<dbReference type="PANTHER" id="PTHR45339:SF1">
    <property type="entry name" value="HYBRID SIGNAL TRANSDUCTION HISTIDINE KINASE J"/>
    <property type="match status" value="1"/>
</dbReference>
<evidence type="ECO:0000313" key="7">
    <source>
        <dbReference type="EMBL" id="ERF76018.1"/>
    </source>
</evidence>
<dbReference type="Pfam" id="PF00072">
    <property type="entry name" value="Response_reg"/>
    <property type="match status" value="1"/>
</dbReference>
<evidence type="ECO:0000256" key="1">
    <source>
        <dbReference type="ARBA" id="ARBA00022553"/>
    </source>
</evidence>
<proteinExistence type="inferred from homology"/>
<gene>
    <name evidence="7" type="ORF">EPUS_08272</name>
</gene>
<feature type="modified residue" description="4-aspartylphosphate" evidence="4">
    <location>
        <position position="366"/>
    </location>
</feature>
<feature type="region of interest" description="Disordered" evidence="5">
    <location>
        <begin position="214"/>
        <end position="303"/>
    </location>
</feature>
<dbReference type="Gene3D" id="3.40.50.2300">
    <property type="match status" value="1"/>
</dbReference>
<dbReference type="FunFam" id="3.40.50.2300:FF:000146">
    <property type="entry name" value="Putative two-component response regulator SSK1p"/>
    <property type="match status" value="1"/>
</dbReference>
<dbReference type="EMBL" id="KE720794">
    <property type="protein sequence ID" value="ERF76018.1"/>
    <property type="molecule type" value="Genomic_DNA"/>
</dbReference>
<feature type="region of interest" description="Disordered" evidence="5">
    <location>
        <begin position="501"/>
        <end position="607"/>
    </location>
</feature>
<dbReference type="SUPFAM" id="SSF52172">
    <property type="entry name" value="CheY-like"/>
    <property type="match status" value="1"/>
</dbReference>
<keyword evidence="8" id="KW-1185">Reference proteome</keyword>
<evidence type="ECO:0000313" key="8">
    <source>
        <dbReference type="Proteomes" id="UP000019373"/>
    </source>
</evidence>
<dbReference type="PANTHER" id="PTHR45339">
    <property type="entry name" value="HYBRID SIGNAL TRANSDUCTION HISTIDINE KINASE J"/>
    <property type="match status" value="1"/>
</dbReference>
<comment type="similarity">
    <text evidence="3">Belongs to the SSK1 family.</text>
</comment>
<dbReference type="CDD" id="cd17546">
    <property type="entry name" value="REC_hyHK_CKI1_RcsC-like"/>
    <property type="match status" value="1"/>
</dbReference>
<feature type="region of interest" description="Disordered" evidence="5">
    <location>
        <begin position="166"/>
        <end position="197"/>
    </location>
</feature>
<dbReference type="PROSITE" id="PS50110">
    <property type="entry name" value="RESPONSE_REGULATORY"/>
    <property type="match status" value="1"/>
</dbReference>